<organism evidence="1 2">
    <name type="scientific">Pseudomonas phage UNO-G1W1</name>
    <dbReference type="NCBI Taxonomy" id="3136609"/>
    <lineage>
        <taxon>Viruses</taxon>
        <taxon>Duplodnaviria</taxon>
        <taxon>Heunggongvirae</taxon>
        <taxon>Uroviricota</taxon>
        <taxon>Caudoviricetes</taxon>
        <taxon>Vandenendeviridae</taxon>
        <taxon>Gorskivirinae</taxon>
        <taxon>Omahavirus</taxon>
        <taxon>Omahavirus UNOG1W1</taxon>
    </lineage>
</organism>
<evidence type="ECO:0000313" key="2">
    <source>
        <dbReference type="Proteomes" id="UP001447006"/>
    </source>
</evidence>
<proteinExistence type="predicted"/>
<reference evidence="1 2" key="1">
    <citation type="submission" date="2024-03" db="EMBL/GenBank/DDBJ databases">
        <title>Complete Genome Sequence of a Pseudomonas fluorescens Bacteriophage UNO-G1W1 isolated from freshwater ice in Nebraska.</title>
        <authorList>
            <person name="Neville A.J."/>
            <person name="Schulze T.T."/>
            <person name="Davis P.H."/>
        </authorList>
    </citation>
    <scope>NUCLEOTIDE SEQUENCE [LARGE SCALE GENOMIC DNA]</scope>
</reference>
<gene>
    <name evidence="1" type="ORF">ISREJYDI_CDS0157</name>
</gene>
<keyword evidence="2" id="KW-1185">Reference proteome</keyword>
<evidence type="ECO:0008006" key="3">
    <source>
        <dbReference type="Google" id="ProtNLM"/>
    </source>
</evidence>
<dbReference type="Proteomes" id="UP001447006">
    <property type="component" value="Segment"/>
</dbReference>
<evidence type="ECO:0000313" key="1">
    <source>
        <dbReference type="EMBL" id="WYN05118.1"/>
    </source>
</evidence>
<accession>A0AAX4MVD0</accession>
<name>A0AAX4MVD0_9CAUD</name>
<dbReference type="EMBL" id="PP551948">
    <property type="protein sequence ID" value="WYN05118.1"/>
    <property type="molecule type" value="Genomic_DNA"/>
</dbReference>
<protein>
    <recommendedName>
        <fullName evidence="3">Phage protein</fullName>
    </recommendedName>
</protein>
<sequence>MKYRLITKGPDYAGDVRIILECKKKMFGEWKEIHSLWALKADRETDLPTQVLLAKEELKLYAKKHKMANSKTVEGFKV</sequence>